<dbReference type="AlphaFoldDB" id="A0A0U5G307"/>
<evidence type="ECO:0000313" key="4">
    <source>
        <dbReference type="Proteomes" id="UP000054771"/>
    </source>
</evidence>
<dbReference type="PANTHER" id="PTHR36417:SF2">
    <property type="entry name" value="SELENOPROTEIN DOMAIN PROTEIN (AFU_ORTHOLOGUE AFUA_1G05220)"/>
    <property type="match status" value="1"/>
</dbReference>
<dbReference type="Gene3D" id="3.40.30.10">
    <property type="entry name" value="Glutaredoxin"/>
    <property type="match status" value="1"/>
</dbReference>
<proteinExistence type="predicted"/>
<dbReference type="NCBIfam" id="TIGR02174">
    <property type="entry name" value="CXXU_selWTH"/>
    <property type="match status" value="1"/>
</dbReference>
<feature type="region of interest" description="Disordered" evidence="2">
    <location>
        <begin position="134"/>
        <end position="178"/>
    </location>
</feature>
<sequence>MTEPVAPIESHPPVSSANPAPTSQGERAPTPEEPISGPRITIQYCTQCKWMLRAAYFAQELLSTFSTDIGEIALVPRTGGVFRVTIFPSASTSSTLPSGEGEEGEVLWDRKRDGGFPEVKVLKSLVRDVIDPSRDLGHTDRALRKGSTVATPAPKTAAPPTPSAQTTAPVDKTCEDCR</sequence>
<dbReference type="PANTHER" id="PTHR36417">
    <property type="entry name" value="SELENOPROTEIN DOMAIN PROTEIN (AFU_ORTHOLOGUE AFUA_1G05220)"/>
    <property type="match status" value="1"/>
</dbReference>
<evidence type="ECO:0000256" key="2">
    <source>
        <dbReference type="SAM" id="MobiDB-lite"/>
    </source>
</evidence>
<dbReference type="InterPro" id="IPR011893">
    <property type="entry name" value="Selenoprotein_Rdx-typ"/>
</dbReference>
<dbReference type="OrthoDB" id="60822at2759"/>
<keyword evidence="4" id="KW-1185">Reference proteome</keyword>
<dbReference type="Pfam" id="PF10262">
    <property type="entry name" value="Rdx"/>
    <property type="match status" value="1"/>
</dbReference>
<dbReference type="Proteomes" id="UP000054771">
    <property type="component" value="Unassembled WGS sequence"/>
</dbReference>
<dbReference type="InterPro" id="IPR036249">
    <property type="entry name" value="Thioredoxin-like_sf"/>
</dbReference>
<evidence type="ECO:0000313" key="3">
    <source>
        <dbReference type="EMBL" id="CEL06257.1"/>
    </source>
</evidence>
<organism evidence="3 4">
    <name type="scientific">Aspergillus calidoustus</name>
    <dbReference type="NCBI Taxonomy" id="454130"/>
    <lineage>
        <taxon>Eukaryota</taxon>
        <taxon>Fungi</taxon>
        <taxon>Dikarya</taxon>
        <taxon>Ascomycota</taxon>
        <taxon>Pezizomycotina</taxon>
        <taxon>Eurotiomycetes</taxon>
        <taxon>Eurotiomycetidae</taxon>
        <taxon>Eurotiales</taxon>
        <taxon>Aspergillaceae</taxon>
        <taxon>Aspergillus</taxon>
        <taxon>Aspergillus subgen. Nidulantes</taxon>
    </lineage>
</organism>
<evidence type="ECO:0000256" key="1">
    <source>
        <dbReference type="ARBA" id="ARBA00023284"/>
    </source>
</evidence>
<feature type="region of interest" description="Disordered" evidence="2">
    <location>
        <begin position="1"/>
        <end position="37"/>
    </location>
</feature>
<reference evidence="4" key="1">
    <citation type="journal article" date="2016" name="Genome Announc.">
        <title>Draft genome sequences of fungus Aspergillus calidoustus.</title>
        <authorList>
            <person name="Horn F."/>
            <person name="Linde J."/>
            <person name="Mattern D.J."/>
            <person name="Walther G."/>
            <person name="Guthke R."/>
            <person name="Scherlach K."/>
            <person name="Martin K."/>
            <person name="Brakhage A.A."/>
            <person name="Petzke L."/>
            <person name="Valiante V."/>
        </authorList>
    </citation>
    <scope>NUCLEOTIDE SEQUENCE [LARGE SCALE GENOMIC DNA]</scope>
    <source>
        <strain evidence="4">SF006504</strain>
    </source>
</reference>
<evidence type="ECO:0008006" key="5">
    <source>
        <dbReference type="Google" id="ProtNLM"/>
    </source>
</evidence>
<gene>
    <name evidence="3" type="ORF">ASPCAL07364</name>
</gene>
<name>A0A0U5G307_ASPCI</name>
<protein>
    <recommendedName>
        <fullName evidence="5">Selenoprotein domain protein</fullName>
    </recommendedName>
</protein>
<keyword evidence="1" id="KW-0676">Redox-active center</keyword>
<dbReference type="SUPFAM" id="SSF52833">
    <property type="entry name" value="Thioredoxin-like"/>
    <property type="match status" value="1"/>
</dbReference>
<feature type="compositionally biased region" description="Polar residues" evidence="2">
    <location>
        <begin position="13"/>
        <end position="25"/>
    </location>
</feature>
<dbReference type="EMBL" id="CDMC01000005">
    <property type="protein sequence ID" value="CEL06257.1"/>
    <property type="molecule type" value="Genomic_DNA"/>
</dbReference>
<accession>A0A0U5G307</accession>
<dbReference type="OMA" id="EPCEDCQ"/>
<feature type="compositionally biased region" description="Basic and acidic residues" evidence="2">
    <location>
        <begin position="134"/>
        <end position="143"/>
    </location>
</feature>